<dbReference type="PANTHER" id="PTHR36151">
    <property type="entry name" value="BLR2777 PROTEIN"/>
    <property type="match status" value="1"/>
</dbReference>
<dbReference type="Pfam" id="PF09995">
    <property type="entry name" value="MPAB_Lcp_cat"/>
    <property type="match status" value="1"/>
</dbReference>
<dbReference type="GO" id="GO:0016491">
    <property type="term" value="F:oxidoreductase activity"/>
    <property type="evidence" value="ECO:0007669"/>
    <property type="project" value="InterPro"/>
</dbReference>
<dbReference type="InterPro" id="IPR018713">
    <property type="entry name" value="MPAB/Lcp_cat_dom"/>
</dbReference>
<evidence type="ECO:0000313" key="2">
    <source>
        <dbReference type="EMBL" id="PAX08324.1"/>
    </source>
</evidence>
<keyword evidence="2" id="KW-0418">Kinase</keyword>
<reference evidence="3" key="1">
    <citation type="submission" date="2017-09" db="EMBL/GenBank/DDBJ databases">
        <authorList>
            <person name="Feng G."/>
            <person name="Zhu H."/>
        </authorList>
    </citation>
    <scope>NUCLEOTIDE SEQUENCE [LARGE SCALE GENOMIC DNA]</scope>
    <source>
        <strain evidence="3">1PNM-20</strain>
    </source>
</reference>
<accession>A0A2A2SG97</accession>
<evidence type="ECO:0000259" key="1">
    <source>
        <dbReference type="Pfam" id="PF09995"/>
    </source>
</evidence>
<protein>
    <submittedName>
        <fullName evidence="2">Histidine kinase</fullName>
    </submittedName>
</protein>
<comment type="caution">
    <text evidence="2">The sequence shown here is derived from an EMBL/GenBank/DDBJ whole genome shotgun (WGS) entry which is preliminary data.</text>
</comment>
<dbReference type="GO" id="GO:0016301">
    <property type="term" value="F:kinase activity"/>
    <property type="evidence" value="ECO:0007669"/>
    <property type="project" value="UniProtKB-KW"/>
</dbReference>
<dbReference type="Proteomes" id="UP000218151">
    <property type="component" value="Unassembled WGS sequence"/>
</dbReference>
<sequence length="259" mass="28319">MLGADDVAFADGDHGLFGPGSASWRVHGDFASMLIGGVAALLMQMLHPQALAGVWDHSDWRRDMAGRLRRTARFVGVATYGSSAQVEAAVARVRRIHASVRGVLPDDTPYAADEPALLRWVHACEVDCFLRAHLRYRDPRMTGAEQDRYLAEQARLARMLGAEDVPETRDALARHLRNVRPELRADARTREVSRLMLAQPSPSLLTAPVNGVLLRAGVDLLPPWAKRMHGLKLPPGRAAAVRLGALGLGSVLRWATAPR</sequence>
<dbReference type="AlphaFoldDB" id="A0A2A2SG97"/>
<gene>
    <name evidence="2" type="ORF">CKY28_08580</name>
</gene>
<name>A0A2A2SG97_9SPHN</name>
<feature type="domain" description="ER-bound oxygenase mpaB/mpaB'/Rubber oxygenase catalytic" evidence="1">
    <location>
        <begin position="24"/>
        <end position="243"/>
    </location>
</feature>
<dbReference type="PANTHER" id="PTHR36151:SF3">
    <property type="entry name" value="ER-BOUND OXYGENASE MPAB_MPAB'_RUBBER OXYGENASE CATALYTIC DOMAIN-CONTAINING PROTEIN"/>
    <property type="match status" value="1"/>
</dbReference>
<dbReference type="OrthoDB" id="108890at2"/>
<keyword evidence="3" id="KW-1185">Reference proteome</keyword>
<keyword evidence="2" id="KW-0808">Transferase</keyword>
<proteinExistence type="predicted"/>
<organism evidence="2 3">
    <name type="scientific">Sphingomonas lenta</name>
    <dbReference type="NCBI Taxonomy" id="1141887"/>
    <lineage>
        <taxon>Bacteria</taxon>
        <taxon>Pseudomonadati</taxon>
        <taxon>Pseudomonadota</taxon>
        <taxon>Alphaproteobacteria</taxon>
        <taxon>Sphingomonadales</taxon>
        <taxon>Sphingomonadaceae</taxon>
        <taxon>Sphingomonas</taxon>
    </lineage>
</organism>
<dbReference type="EMBL" id="NSLI01000003">
    <property type="protein sequence ID" value="PAX08324.1"/>
    <property type="molecule type" value="Genomic_DNA"/>
</dbReference>
<evidence type="ECO:0000313" key="3">
    <source>
        <dbReference type="Proteomes" id="UP000218151"/>
    </source>
</evidence>